<feature type="region of interest" description="Disordered" evidence="1">
    <location>
        <begin position="824"/>
        <end position="857"/>
    </location>
</feature>
<organism evidence="2 3">
    <name type="scientific">Massilia aquatica</name>
    <dbReference type="NCBI Taxonomy" id="2609000"/>
    <lineage>
        <taxon>Bacteria</taxon>
        <taxon>Pseudomonadati</taxon>
        <taxon>Pseudomonadota</taxon>
        <taxon>Betaproteobacteria</taxon>
        <taxon>Burkholderiales</taxon>
        <taxon>Oxalobacteraceae</taxon>
        <taxon>Telluria group</taxon>
        <taxon>Massilia</taxon>
    </lineage>
</organism>
<feature type="compositionally biased region" description="Polar residues" evidence="1">
    <location>
        <begin position="1451"/>
        <end position="1462"/>
    </location>
</feature>
<protein>
    <recommendedName>
        <fullName evidence="4">ATP-binding protein</fullName>
    </recommendedName>
</protein>
<accession>A0ABX0MCS4</accession>
<feature type="compositionally biased region" description="Basic and acidic residues" evidence="1">
    <location>
        <begin position="824"/>
        <end position="838"/>
    </location>
</feature>
<dbReference type="Proteomes" id="UP000819052">
    <property type="component" value="Unassembled WGS sequence"/>
</dbReference>
<evidence type="ECO:0000313" key="2">
    <source>
        <dbReference type="EMBL" id="NHZ44953.1"/>
    </source>
</evidence>
<dbReference type="RefSeq" id="WP_167082114.1">
    <property type="nucleotide sequence ID" value="NZ_VVIW01000047.1"/>
</dbReference>
<evidence type="ECO:0000313" key="3">
    <source>
        <dbReference type="Proteomes" id="UP000819052"/>
    </source>
</evidence>
<proteinExistence type="predicted"/>
<evidence type="ECO:0008006" key="4">
    <source>
        <dbReference type="Google" id="ProtNLM"/>
    </source>
</evidence>
<dbReference type="EMBL" id="VVIW01000047">
    <property type="protein sequence ID" value="NHZ44953.1"/>
    <property type="molecule type" value="Genomic_DNA"/>
</dbReference>
<reference evidence="2 3" key="1">
    <citation type="submission" date="2019-09" db="EMBL/GenBank/DDBJ databases">
        <title>Taxonomy of Antarctic Massilia spp.: description of Massilia rubra sp. nov., Massilia aquatica sp. nov., Massilia mucilaginosa sp. nov., Massilia frigida sp. nov. isolated from streams, lakes and regoliths.</title>
        <authorList>
            <person name="Holochova P."/>
            <person name="Sedlacek I."/>
            <person name="Kralova S."/>
            <person name="Maslanova I."/>
            <person name="Busse H.-J."/>
            <person name="Stankova E."/>
            <person name="Vrbovska V."/>
            <person name="Kovarovic V."/>
            <person name="Bartak M."/>
            <person name="Svec P."/>
            <person name="Pantucek R."/>
        </authorList>
    </citation>
    <scope>NUCLEOTIDE SEQUENCE [LARGE SCALE GENOMIC DNA]</scope>
    <source>
        <strain evidence="2 3">CCM 8693</strain>
    </source>
</reference>
<evidence type="ECO:0000256" key="1">
    <source>
        <dbReference type="SAM" id="MobiDB-lite"/>
    </source>
</evidence>
<name>A0ABX0MCS4_9BURK</name>
<sequence length="1521" mass="170802">MHIELHRTFRELLRDEKQGDDTRALSRGNATLTLPNLLDEPRVIILSEAGSGKTAEVHEAARRLKAEGKAAFFLRLEHVVLDFDTAFEEGTLDEFQAWLASSDQGWVLLDSIDESRLRSPLDFDAATRKVSTRLATAKQRTHLLITGRAPAWRPKTDLELCERLFPVADEHIVAPRYGDSETIDEHKQAAAIGGVSRFKIVTLEDLSAEQIKRFVEEKGIGQTQAFLDAIERADAWSFTARPQDLDELTGFWLDNGAIGSRLELMKNSVKRRLKEADQTRAEALPLPSDRALNGACAIAAALVLTNQQTAQIPDGTKGFQGLKLDAVLIGWPDREITTLLQRPLFTPDIYGTVRFHHRSVKEYLAAQWFLKLLSQEVSRRRVEELFFREQYGIEVVVPSLRPLLPWLTMVDDRILARVRRVAPEIVFEGGDPVQLPADVRSSILGQMCDQLASGESRRSLADFAAIQRFAAPDLTDTLRCLVQKHQANDDIVFFLMRMVWQGRLKDALPEAMAVACLHTAGYASRIAAFRAIADLGTPQDMAMVRKKFAEEGAPLDRRCVADLVSHIQHPDEQTFQWLMDCVPQLAEYNEFEGTGLSEEIASFFELAPLWLVEHGIELLHELLTLPPVVEHRYCAISTRYQWLRRAAGIAVRRLLNVRHVSALIPSSLAILYLLPLDGQYNVRAFDVGKLGLAETVQQWPELKWALFWHAVERERKSKEESGERVVDPWMALGSAIYVSFDANDFDSAVRAISERAVADDKLVALSLAHRLYTQTGREHRRNAQLKKAVGTDKILETRRAELMNPPKKTDELIRIEREHARWSRRVADRSKQAEKDRLAAPGKLESQLDTLRNPGFDDPSDFSRAQYYLYNRMRDLEKNSGGSKWTNGNWRALEREFGAKTSRAFRDGIVRFWRGHAPKLVSEGAAVNSTPAADVLGLVGLTIEAAETPGLFWSLSPAEAAVAFRYAMIELNGFPDWFPALSNAHLDMVKAMALNEVTFELQGEQAVSLQGDQENAVSHYIIYDLSHFGDWLWDTIALDIVSLLRTHPPKNAERLLHLLDIVQASTLPDATISELASEKVISVSCPKHLPLWMAAWTGVHPGPAIDALETHLAALENGNARTEFIMCYVTHLLGGGWMASKVRGGFRSPAILRRLYILVHEYVRSREDIDRANMGAYSPGLREEAQEARERLVGILREIPGRDAYLALKAISESHPDFGMQPWFSLQARSKAEADSERPAWSAEQVSQFDKEFERAPANHRELFDLAVLRLLDFKHELEDGDTSTASVLIKTDFETEVRNFISAWCNKSSLGRYVIAQEEELPDAKRPDLKWHCLTFKGPVPTELKIADKWTGPALFERLEGQLAGDYLRDDASSRGIYLLVYRGVQKHWQLPSGEMVAFTELVSALEWHWASVSTAHPRVEEIKVIGIDLTKRAITPLPKKKRGTKAETKNSSVKSTIKGTANGTALPQKTVSKKIAAEANRANMPTKKVVTAWGAAEVTINAEESFTKVCGRKMASRKA</sequence>
<feature type="region of interest" description="Disordered" evidence="1">
    <location>
        <begin position="1441"/>
        <end position="1462"/>
    </location>
</feature>
<keyword evidence="3" id="KW-1185">Reference proteome</keyword>
<comment type="caution">
    <text evidence="2">The sequence shown here is derived from an EMBL/GenBank/DDBJ whole genome shotgun (WGS) entry which is preliminary data.</text>
</comment>
<gene>
    <name evidence="2" type="ORF">F1609_33130</name>
</gene>